<dbReference type="RefSeq" id="WP_200268343.1">
    <property type="nucleotide sequence ID" value="NZ_JAENIJ010000006.1"/>
</dbReference>
<comment type="caution">
    <text evidence="1">The sequence shown here is derived from an EMBL/GenBank/DDBJ whole genome shotgun (WGS) entry which is preliminary data.</text>
</comment>
<proteinExistence type="predicted"/>
<keyword evidence="2" id="KW-1185">Reference proteome</keyword>
<dbReference type="GO" id="GO:0016788">
    <property type="term" value="F:hydrolase activity, acting on ester bonds"/>
    <property type="evidence" value="ECO:0007669"/>
    <property type="project" value="UniProtKB-ARBA"/>
</dbReference>
<dbReference type="PROSITE" id="PS51257">
    <property type="entry name" value="PROKAR_LIPOPROTEIN"/>
    <property type="match status" value="1"/>
</dbReference>
<name>A0A934S9G8_9BACT</name>
<sequence>MKYVLIFCILATAACAPLYLGRDKKPARSVADAQRELHDRVASKSKPAVLFVGNSYSFGMPKALAAECAKHDQPIRIGHSTFSGWSLAQHVKNESTLKKIREGKWDVVVLQEQSQIPSFKGFRRNHRMLPAVKKLAAEARAAGAVPVLYQTWGRLHGDQQNVPGDTSAAMSARLAEGYRVASKAAGGLVVIPAGDAWAKEIATGHGNQLFIEDGSHPTSIGNQLTARVFYNSLFSAVHDNGIALRGIVP</sequence>
<gene>
    <name evidence="1" type="ORF">JIN85_05275</name>
</gene>
<accession>A0A934S9G8</accession>
<dbReference type="Proteomes" id="UP000603141">
    <property type="component" value="Unassembled WGS sequence"/>
</dbReference>
<reference evidence="1" key="1">
    <citation type="submission" date="2021-01" db="EMBL/GenBank/DDBJ databases">
        <title>Modified the classification status of verrucomicrobia.</title>
        <authorList>
            <person name="Feng X."/>
        </authorList>
    </citation>
    <scope>NUCLEOTIDE SEQUENCE</scope>
    <source>
        <strain evidence="1">KCTC 22041</strain>
    </source>
</reference>
<evidence type="ECO:0000313" key="1">
    <source>
        <dbReference type="EMBL" id="MBK1881814.1"/>
    </source>
</evidence>
<dbReference type="InterPro" id="IPR036514">
    <property type="entry name" value="SGNH_hydro_sf"/>
</dbReference>
<protein>
    <recommendedName>
        <fullName evidence="3">SGNH/GDSL hydrolase family protein</fullName>
    </recommendedName>
</protein>
<dbReference type="SUPFAM" id="SSF52266">
    <property type="entry name" value="SGNH hydrolase"/>
    <property type="match status" value="1"/>
</dbReference>
<dbReference type="EMBL" id="JAENIJ010000006">
    <property type="protein sequence ID" value="MBK1881814.1"/>
    <property type="molecule type" value="Genomic_DNA"/>
</dbReference>
<evidence type="ECO:0000313" key="2">
    <source>
        <dbReference type="Proteomes" id="UP000603141"/>
    </source>
</evidence>
<evidence type="ECO:0008006" key="3">
    <source>
        <dbReference type="Google" id="ProtNLM"/>
    </source>
</evidence>
<organism evidence="1 2">
    <name type="scientific">Luteolibacter pohnpeiensis</name>
    <dbReference type="NCBI Taxonomy" id="454153"/>
    <lineage>
        <taxon>Bacteria</taxon>
        <taxon>Pseudomonadati</taxon>
        <taxon>Verrucomicrobiota</taxon>
        <taxon>Verrucomicrobiia</taxon>
        <taxon>Verrucomicrobiales</taxon>
        <taxon>Verrucomicrobiaceae</taxon>
        <taxon>Luteolibacter</taxon>
    </lineage>
</organism>
<dbReference type="Gene3D" id="3.40.50.1110">
    <property type="entry name" value="SGNH hydrolase"/>
    <property type="match status" value="1"/>
</dbReference>
<dbReference type="AlphaFoldDB" id="A0A934S9G8"/>